<evidence type="ECO:0000313" key="2">
    <source>
        <dbReference type="Proteomes" id="UP000663505"/>
    </source>
</evidence>
<sequence>MSLFDRIRGVFSSPEVCPPEHLEGYRRIGDEVYEAKVELVNDTNLHVQLLLRTAEAFQVMGNALLADVLSSEGRVSSNLPEITHEQAETWFGHIPELLIAARKESVYPGSSQVSLPVILRPLEIPEQMCPLSHLAGLRRATSAMEDHVSKDIEYLRLHKEDYRATLLLYEEARTRRNTGDALIGSIMSGEYVPHETHEDAKEQYGEALRKYLLVVQGIGNSSLIENWLSPKSKLDTDDVWKVTAKLAIDDLRETGEYDKTQLRLKDFWACHEVTFEERQYESTVERLLREGAIQENGYWYKVPYQPVYQVTGPRAEVHSKRILKGHEFVWDYDGSGNGHGVMTRSEFRYATERAD</sequence>
<keyword evidence="2" id="KW-1185">Reference proteome</keyword>
<dbReference type="EMBL" id="CP071182">
    <property type="protein sequence ID" value="QSO48715.1"/>
    <property type="molecule type" value="Genomic_DNA"/>
</dbReference>
<dbReference type="AlphaFoldDB" id="A0A9X7W1R8"/>
<accession>A0A9X7W1R8</accession>
<reference evidence="1 2" key="1">
    <citation type="submission" date="2021-02" db="EMBL/GenBank/DDBJ databases">
        <title>Alicyclobacillus curvatus sp. nov. and Alicyclobacillus mengziensis sp. nov., two acidophilic bacteria isolated from acid mine drainage.</title>
        <authorList>
            <person name="Huang Y."/>
        </authorList>
    </citation>
    <scope>NUCLEOTIDE SEQUENCE [LARGE SCALE GENOMIC DNA]</scope>
    <source>
        <strain evidence="1 2">S30H14</strain>
    </source>
</reference>
<dbReference type="Proteomes" id="UP000663505">
    <property type="component" value="Chromosome"/>
</dbReference>
<gene>
    <name evidence="1" type="ORF">JZ786_07065</name>
</gene>
<protein>
    <submittedName>
        <fullName evidence="1">Uncharacterized protein</fullName>
    </submittedName>
</protein>
<organism evidence="1 2">
    <name type="scientific">Alicyclobacillus mengziensis</name>
    <dbReference type="NCBI Taxonomy" id="2931921"/>
    <lineage>
        <taxon>Bacteria</taxon>
        <taxon>Bacillati</taxon>
        <taxon>Bacillota</taxon>
        <taxon>Bacilli</taxon>
        <taxon>Bacillales</taxon>
        <taxon>Alicyclobacillaceae</taxon>
        <taxon>Alicyclobacillus</taxon>
    </lineage>
</organism>
<evidence type="ECO:0000313" key="1">
    <source>
        <dbReference type="EMBL" id="QSO48715.1"/>
    </source>
</evidence>
<dbReference type="RefSeq" id="WP_206658037.1">
    <property type="nucleotide sequence ID" value="NZ_CP071182.1"/>
</dbReference>
<dbReference type="KEGG" id="afx:JZ786_07065"/>
<name>A0A9X7W1R8_9BACL</name>
<proteinExistence type="predicted"/>